<sequence length="173" mass="19909">MPTNVNNKRNYSEYNYRTENILTKLNILVDTGRLISPLKISVQHSLNGAENLTFENLILKYLFYNYDSVNHLSNVEGRTYSSRARSAFSNRGDEVMNLKLINFLYEILLGYKIAPNLKCSHNQIHDVENTNAIPKSFFTATSKSALLVIVVLNLFQMMEHLTLYEVLRNTAIK</sequence>
<comment type="caution">
    <text evidence="1">The sequence shown here is derived from an EMBL/GenBank/DDBJ whole genome shotgun (WGS) entry which is preliminary data.</text>
</comment>
<evidence type="ECO:0000313" key="2">
    <source>
        <dbReference type="Proteomes" id="UP000475862"/>
    </source>
</evidence>
<proteinExistence type="predicted"/>
<reference evidence="1 2" key="1">
    <citation type="submission" date="2019-08" db="EMBL/GenBank/DDBJ databases">
        <title>The genome of the soybean aphid Biotype 1, its phylome, world population structure and adaptation to the North American continent.</title>
        <authorList>
            <person name="Giordano R."/>
            <person name="Donthu R.K."/>
            <person name="Hernandez A.G."/>
            <person name="Wright C.L."/>
            <person name="Zimin A.V."/>
        </authorList>
    </citation>
    <scope>NUCLEOTIDE SEQUENCE [LARGE SCALE GENOMIC DNA]</scope>
    <source>
        <tissue evidence="1">Whole aphids</tissue>
    </source>
</reference>
<dbReference type="AlphaFoldDB" id="A0A6G0U4C7"/>
<dbReference type="Proteomes" id="UP000475862">
    <property type="component" value="Unassembled WGS sequence"/>
</dbReference>
<dbReference type="EMBL" id="VYZN01000008">
    <property type="protein sequence ID" value="KAE9543630.1"/>
    <property type="molecule type" value="Genomic_DNA"/>
</dbReference>
<keyword evidence="2" id="KW-1185">Reference proteome</keyword>
<organism evidence="1 2">
    <name type="scientific">Aphis glycines</name>
    <name type="common">Soybean aphid</name>
    <dbReference type="NCBI Taxonomy" id="307491"/>
    <lineage>
        <taxon>Eukaryota</taxon>
        <taxon>Metazoa</taxon>
        <taxon>Ecdysozoa</taxon>
        <taxon>Arthropoda</taxon>
        <taxon>Hexapoda</taxon>
        <taxon>Insecta</taxon>
        <taxon>Pterygota</taxon>
        <taxon>Neoptera</taxon>
        <taxon>Paraneoptera</taxon>
        <taxon>Hemiptera</taxon>
        <taxon>Sternorrhyncha</taxon>
        <taxon>Aphidomorpha</taxon>
        <taxon>Aphidoidea</taxon>
        <taxon>Aphididae</taxon>
        <taxon>Aphidini</taxon>
        <taxon>Aphis</taxon>
        <taxon>Aphis</taxon>
    </lineage>
</organism>
<evidence type="ECO:0000313" key="1">
    <source>
        <dbReference type="EMBL" id="KAE9543630.1"/>
    </source>
</evidence>
<accession>A0A6G0U4C7</accession>
<gene>
    <name evidence="1" type="ORF">AGLY_002430</name>
</gene>
<protein>
    <submittedName>
        <fullName evidence="1">Uncharacterized protein</fullName>
    </submittedName>
</protein>
<name>A0A6G0U4C7_APHGL</name>